<gene>
    <name evidence="1" type="ORF">AFUS01_LOCUS3465</name>
</gene>
<proteinExistence type="predicted"/>
<protein>
    <submittedName>
        <fullName evidence="1">Uncharacterized protein</fullName>
    </submittedName>
</protein>
<dbReference type="EMBL" id="CAJVCH010020841">
    <property type="protein sequence ID" value="CAG7689979.1"/>
    <property type="molecule type" value="Genomic_DNA"/>
</dbReference>
<feature type="non-terminal residue" evidence="1">
    <location>
        <position position="1132"/>
    </location>
</feature>
<evidence type="ECO:0000313" key="2">
    <source>
        <dbReference type="Proteomes" id="UP000708208"/>
    </source>
</evidence>
<organism evidence="1 2">
    <name type="scientific">Allacma fusca</name>
    <dbReference type="NCBI Taxonomy" id="39272"/>
    <lineage>
        <taxon>Eukaryota</taxon>
        <taxon>Metazoa</taxon>
        <taxon>Ecdysozoa</taxon>
        <taxon>Arthropoda</taxon>
        <taxon>Hexapoda</taxon>
        <taxon>Collembola</taxon>
        <taxon>Symphypleona</taxon>
        <taxon>Sminthuridae</taxon>
        <taxon>Allacma</taxon>
    </lineage>
</organism>
<dbReference type="Proteomes" id="UP000708208">
    <property type="component" value="Unassembled WGS sequence"/>
</dbReference>
<dbReference type="AlphaFoldDB" id="A0A8J2NIK2"/>
<reference evidence="1" key="1">
    <citation type="submission" date="2021-06" db="EMBL/GenBank/DDBJ databases">
        <authorList>
            <person name="Hodson N. C."/>
            <person name="Mongue J. A."/>
            <person name="Jaron S. K."/>
        </authorList>
    </citation>
    <scope>NUCLEOTIDE SEQUENCE</scope>
</reference>
<accession>A0A8J2NIK2</accession>
<keyword evidence="2" id="KW-1185">Reference proteome</keyword>
<sequence>LEGGNEDDTFILESGVLQGKLDGGLGTNVLLIDSGYLATKPIEMQLGCESCQLKIKNIQMVEGRLMESDQITVDCNTTDVNLKGGPDYLNQDVVFITDRDCYYNLVIRLHQYTQVFNNGSKGNFDYVIVPDSNNISVSIKTNIRTSRHGFHLPELRTARIKRSSSWLEVSSLGAVIIETTYTENMTLNMANGIQIVFDPEKNNFVGHAEISDLTKFQGLLFYPNVIRVNHNSSAGTIHYEGGNYDDTFVLMRSSVKGTLDGGEGVNSLFIDKSYIPLGSVNIHVGCDTCALNLKNMHKIIGRSTGIEKVIVDCSIMDVDLQGGLSASQPDTIHIPAQNCVYNLTLRLTKHTSVENMGLKGSFMYDVVPNALDVVMRIQTNSTTLSEHKFFLPELRTMRFNLLSNIVKVYSSGSMILETTFFESLEFHTRNGIQIVFVPEKNDFVGKAEVIKVEQFQGLQFHANTIVVKGPGMISGGDKDDIFSLVSGEGSQLSGMAGKDTIQISPSYYSNKKLIVDFLENTIIDQGSSKILWRLEGFENFVGREKLPERILMSCSTNQVVGLQGTRYDYDEIIFPRTGCLHYENKDRPFAVIVDKFTKIENFSPKGNFMYKIQSFETAIDVDWTSKAFHMYMISKKTSTDVTTIDFNVKTGDLRIGFERDGNFVTRINPSNARVFTKNSLEIAVSPEIWGRVTIDKDGYFNEVMEGLRFHRNRFWIGSGRNVHLKGGFADDVFVLGGDETDFSQGGIDGRGGINYLILEEGFSPNQKLHFDMMNSILSDMSSKTILKFENIQGIVGRTNYSEIVVTSCQVTSVDTRGAPSSNESDVVIVPSNNCTYHMTVKLHPNIVVYNEARRGNFTYIGDFASGTTNLNLNFSENGLSHNIFFTFDFTDLKDVQTLDDKVLILTKNDGGMFQVNFWIPNLLGLQTSPRIKFKDGIEFNIARFGQLSTSGFGELSNHVTDRRNDQHRRSVSETWASYVAAAKRTRTDLVLQHGSSTMYSIGSGYEFDILTTVQGFTNYLIGNEAKDAVFRIGPGSGPVFIESGYGSKFLLDLSPTAETTESNSWYPEVSFEDGDMILEMDNQTITIKNASPPDWDVTIRNVVLNFKCQPNTTSCSLIPRPIEIDPEEVEIV</sequence>
<feature type="non-terminal residue" evidence="1">
    <location>
        <position position="1"/>
    </location>
</feature>
<evidence type="ECO:0000313" key="1">
    <source>
        <dbReference type="EMBL" id="CAG7689979.1"/>
    </source>
</evidence>
<comment type="caution">
    <text evidence="1">The sequence shown here is derived from an EMBL/GenBank/DDBJ whole genome shotgun (WGS) entry which is preliminary data.</text>
</comment>
<name>A0A8J2NIK2_9HEXA</name>